<organism evidence="1 2">
    <name type="scientific">Oesophagostomum dentatum</name>
    <name type="common">Nodular worm</name>
    <dbReference type="NCBI Taxonomy" id="61180"/>
    <lineage>
        <taxon>Eukaryota</taxon>
        <taxon>Metazoa</taxon>
        <taxon>Ecdysozoa</taxon>
        <taxon>Nematoda</taxon>
        <taxon>Chromadorea</taxon>
        <taxon>Rhabditida</taxon>
        <taxon>Rhabditina</taxon>
        <taxon>Rhabditomorpha</taxon>
        <taxon>Strongyloidea</taxon>
        <taxon>Strongylidae</taxon>
        <taxon>Oesophagostomum</taxon>
    </lineage>
</organism>
<accession>A0A0B1TTU6</accession>
<dbReference type="OrthoDB" id="5826524at2759"/>
<reference evidence="1 2" key="1">
    <citation type="submission" date="2014-03" db="EMBL/GenBank/DDBJ databases">
        <title>Draft genome of the hookworm Oesophagostomum dentatum.</title>
        <authorList>
            <person name="Mitreva M."/>
        </authorList>
    </citation>
    <scope>NUCLEOTIDE SEQUENCE [LARGE SCALE GENOMIC DNA]</scope>
    <source>
        <strain evidence="1 2">OD-Hann</strain>
    </source>
</reference>
<sequence length="95" mass="10771">MISIIPLKILAEAFDRGYVDFLEHIADSEIDTVYDASNNRMNCLGGVRMSMKNGQQKVAIPVHNQDETPIVLRKGEELGELMNDKWVENGRIVLR</sequence>
<protein>
    <submittedName>
        <fullName evidence="1">Uncharacterized protein</fullName>
    </submittedName>
</protein>
<keyword evidence="2" id="KW-1185">Reference proteome</keyword>
<gene>
    <name evidence="1" type="ORF">OESDEN_00770</name>
</gene>
<evidence type="ECO:0000313" key="1">
    <source>
        <dbReference type="EMBL" id="KHJ99247.1"/>
    </source>
</evidence>
<evidence type="ECO:0000313" key="2">
    <source>
        <dbReference type="Proteomes" id="UP000053660"/>
    </source>
</evidence>
<dbReference type="Proteomes" id="UP000053660">
    <property type="component" value="Unassembled WGS sequence"/>
</dbReference>
<name>A0A0B1TTU6_OESDE</name>
<dbReference type="EMBL" id="KN549232">
    <property type="protein sequence ID" value="KHJ99247.1"/>
    <property type="molecule type" value="Genomic_DNA"/>
</dbReference>
<dbReference type="AlphaFoldDB" id="A0A0B1TTU6"/>
<proteinExistence type="predicted"/>